<dbReference type="EMBL" id="JAYMYQ010000001">
    <property type="protein sequence ID" value="KAK7360457.1"/>
    <property type="molecule type" value="Genomic_DNA"/>
</dbReference>
<sequence length="130" mass="14299">MQLMCLAMKQLKGLPRPLPGKVEFRPDGVSMPLSRGCMRQFDSSDGFTLSVPNQACGCLRDCCFAVSAELNPRAYVFTSCTLSWNFSHIESVTHLSNDHIPLPSPCPAGFSRARAESQPHANILYHAILC</sequence>
<accession>A0AAN9MYB3</accession>
<organism evidence="1 2">
    <name type="scientific">Canavalia gladiata</name>
    <name type="common">Sword bean</name>
    <name type="synonym">Dolichos gladiatus</name>
    <dbReference type="NCBI Taxonomy" id="3824"/>
    <lineage>
        <taxon>Eukaryota</taxon>
        <taxon>Viridiplantae</taxon>
        <taxon>Streptophyta</taxon>
        <taxon>Embryophyta</taxon>
        <taxon>Tracheophyta</taxon>
        <taxon>Spermatophyta</taxon>
        <taxon>Magnoliopsida</taxon>
        <taxon>eudicotyledons</taxon>
        <taxon>Gunneridae</taxon>
        <taxon>Pentapetalae</taxon>
        <taxon>rosids</taxon>
        <taxon>fabids</taxon>
        <taxon>Fabales</taxon>
        <taxon>Fabaceae</taxon>
        <taxon>Papilionoideae</taxon>
        <taxon>50 kb inversion clade</taxon>
        <taxon>NPAAA clade</taxon>
        <taxon>indigoferoid/millettioid clade</taxon>
        <taxon>Phaseoleae</taxon>
        <taxon>Canavalia</taxon>
    </lineage>
</organism>
<evidence type="ECO:0000313" key="2">
    <source>
        <dbReference type="Proteomes" id="UP001367508"/>
    </source>
</evidence>
<protein>
    <submittedName>
        <fullName evidence="1">Uncharacterized protein</fullName>
    </submittedName>
</protein>
<proteinExistence type="predicted"/>
<gene>
    <name evidence="1" type="ORF">VNO77_02451</name>
</gene>
<comment type="caution">
    <text evidence="1">The sequence shown here is derived from an EMBL/GenBank/DDBJ whole genome shotgun (WGS) entry which is preliminary data.</text>
</comment>
<keyword evidence="2" id="KW-1185">Reference proteome</keyword>
<name>A0AAN9MYB3_CANGL</name>
<evidence type="ECO:0000313" key="1">
    <source>
        <dbReference type="EMBL" id="KAK7360457.1"/>
    </source>
</evidence>
<dbReference type="AlphaFoldDB" id="A0AAN9MYB3"/>
<reference evidence="1 2" key="1">
    <citation type="submission" date="2024-01" db="EMBL/GenBank/DDBJ databases">
        <title>The genomes of 5 underutilized Papilionoideae crops provide insights into root nodulation and disease resistanc.</title>
        <authorList>
            <person name="Jiang F."/>
        </authorList>
    </citation>
    <scope>NUCLEOTIDE SEQUENCE [LARGE SCALE GENOMIC DNA]</scope>
    <source>
        <strain evidence="1">LVBAO_FW01</strain>
        <tissue evidence="1">Leaves</tissue>
    </source>
</reference>
<dbReference type="Proteomes" id="UP001367508">
    <property type="component" value="Unassembled WGS sequence"/>
</dbReference>